<protein>
    <recommendedName>
        <fullName evidence="10">Fluoride-specific ion channel FluC</fullName>
    </recommendedName>
</protein>
<dbReference type="GO" id="GO:0062054">
    <property type="term" value="F:fluoride channel activity"/>
    <property type="evidence" value="ECO:0007669"/>
    <property type="project" value="UniProtKB-UniRule"/>
</dbReference>
<dbReference type="GO" id="GO:0140114">
    <property type="term" value="P:cellular detoxification of fluoride"/>
    <property type="evidence" value="ECO:0007669"/>
    <property type="project" value="UniProtKB-UniRule"/>
</dbReference>
<evidence type="ECO:0000256" key="6">
    <source>
        <dbReference type="ARBA" id="ARBA00023303"/>
    </source>
</evidence>
<evidence type="ECO:0000313" key="13">
    <source>
        <dbReference type="Proteomes" id="UP000028995"/>
    </source>
</evidence>
<accession>A0A087AEG1</accession>
<keyword evidence="2 10" id="KW-1003">Cell membrane</keyword>
<dbReference type="EMBL" id="CP018044">
    <property type="protein sequence ID" value="ATU20769.1"/>
    <property type="molecule type" value="Genomic_DNA"/>
</dbReference>
<comment type="catalytic activity">
    <reaction evidence="8">
        <text>fluoride(in) = fluoride(out)</text>
        <dbReference type="Rhea" id="RHEA:76159"/>
        <dbReference type="ChEBI" id="CHEBI:17051"/>
    </reaction>
    <physiologicalReaction direction="left-to-right" evidence="8">
        <dbReference type="Rhea" id="RHEA:76160"/>
    </physiologicalReaction>
</comment>
<dbReference type="Pfam" id="PF02537">
    <property type="entry name" value="CRCB"/>
    <property type="match status" value="1"/>
</dbReference>
<comment type="subcellular location">
    <subcellularLocation>
        <location evidence="1 10">Cell membrane</location>
        <topology evidence="1 10">Multi-pass membrane protein</topology>
    </subcellularLocation>
</comment>
<feature type="transmembrane region" description="Helical" evidence="10">
    <location>
        <begin position="66"/>
        <end position="87"/>
    </location>
</feature>
<dbReference type="NCBIfam" id="TIGR00494">
    <property type="entry name" value="crcB"/>
    <property type="match status" value="1"/>
</dbReference>
<dbReference type="GO" id="GO:0046872">
    <property type="term" value="F:metal ion binding"/>
    <property type="evidence" value="ECO:0007669"/>
    <property type="project" value="UniProtKB-KW"/>
</dbReference>
<keyword evidence="10" id="KW-0915">Sodium</keyword>
<keyword evidence="5 10" id="KW-0472">Membrane</keyword>
<reference evidence="11 14" key="2">
    <citation type="submission" date="2016-11" db="EMBL/GenBank/DDBJ databases">
        <title>complete genome sequence of Bifidobacterium choerinum strain FMB-1.</title>
        <authorList>
            <person name="Park C.-S."/>
            <person name="Jung D.-H."/>
            <person name="Choi D.-S."/>
        </authorList>
    </citation>
    <scope>NUCLEOTIDE SEQUENCE [LARGE SCALE GENOMIC DNA]</scope>
    <source>
        <strain evidence="11 14">FMB-1</strain>
    </source>
</reference>
<evidence type="ECO:0000256" key="7">
    <source>
        <dbReference type="ARBA" id="ARBA00035120"/>
    </source>
</evidence>
<evidence type="ECO:0000256" key="4">
    <source>
        <dbReference type="ARBA" id="ARBA00022989"/>
    </source>
</evidence>
<keyword evidence="10" id="KW-0813">Transport</keyword>
<proteinExistence type="inferred from homology"/>
<evidence type="ECO:0000256" key="8">
    <source>
        <dbReference type="ARBA" id="ARBA00035585"/>
    </source>
</evidence>
<dbReference type="KEGG" id="bcho:BcFMB_07395"/>
<keyword evidence="3 10" id="KW-0812">Transmembrane</keyword>
<comment type="similarity">
    <text evidence="7 10">Belongs to the fluoride channel Fluc/FEX (TC 1.A.43) family.</text>
</comment>
<name>A0A087AEG1_9BIFI</name>
<dbReference type="InterPro" id="IPR003691">
    <property type="entry name" value="FluC"/>
</dbReference>
<evidence type="ECO:0000256" key="1">
    <source>
        <dbReference type="ARBA" id="ARBA00004651"/>
    </source>
</evidence>
<keyword evidence="10" id="KW-0406">Ion transport</keyword>
<keyword evidence="10" id="KW-0479">Metal-binding</keyword>
<evidence type="ECO:0000313" key="12">
    <source>
        <dbReference type="EMBL" id="KFI57161.1"/>
    </source>
</evidence>
<sequence length="124" mass="13223">MWMQIAAVAAGAFAGGVLRAWTSAKLNRSDWHIPYGTLMVNLVGSFVIGLMIGLTARALVPPDVRALVMTGLCGGLTTFSTFTSETAALFDEGRDGHAWLYWVGSMALGLLCAWLGMLLARQGM</sequence>
<dbReference type="AlphaFoldDB" id="A0A087AEG1"/>
<feature type="transmembrane region" description="Helical" evidence="10">
    <location>
        <begin position="35"/>
        <end position="54"/>
    </location>
</feature>
<dbReference type="STRING" id="35760.BCHO_1193"/>
<dbReference type="RefSeq" id="WP_024540413.1">
    <property type="nucleotide sequence ID" value="NZ_JBQKLO010000002.1"/>
</dbReference>
<keyword evidence="13" id="KW-1185">Reference proteome</keyword>
<dbReference type="eggNOG" id="COG0239">
    <property type="taxonomic scope" value="Bacteria"/>
</dbReference>
<evidence type="ECO:0000313" key="14">
    <source>
        <dbReference type="Proteomes" id="UP000229907"/>
    </source>
</evidence>
<dbReference type="PANTHER" id="PTHR28259">
    <property type="entry name" value="FLUORIDE EXPORT PROTEIN 1-RELATED"/>
    <property type="match status" value="1"/>
</dbReference>
<dbReference type="HAMAP" id="MF_00454">
    <property type="entry name" value="FluC"/>
    <property type="match status" value="1"/>
</dbReference>
<dbReference type="EMBL" id="JGYU01000006">
    <property type="protein sequence ID" value="KFI57161.1"/>
    <property type="molecule type" value="Genomic_DNA"/>
</dbReference>
<comment type="activity regulation">
    <text evidence="10">Na(+) is not transported, but it plays an essential structural role and its presence is essential for fluoride channel function.</text>
</comment>
<dbReference type="Proteomes" id="UP000028995">
    <property type="component" value="Unassembled WGS sequence"/>
</dbReference>
<dbReference type="Proteomes" id="UP000229907">
    <property type="component" value="Chromosome"/>
</dbReference>
<keyword evidence="6 10" id="KW-0407">Ion channel</keyword>
<evidence type="ECO:0000256" key="5">
    <source>
        <dbReference type="ARBA" id="ARBA00023136"/>
    </source>
</evidence>
<feature type="binding site" evidence="10">
    <location>
        <position position="77"/>
    </location>
    <ligand>
        <name>Na(+)</name>
        <dbReference type="ChEBI" id="CHEBI:29101"/>
        <note>structural</note>
    </ligand>
</feature>
<feature type="binding site" evidence="10">
    <location>
        <position position="74"/>
    </location>
    <ligand>
        <name>Na(+)</name>
        <dbReference type="ChEBI" id="CHEBI:29101"/>
        <note>structural</note>
    </ligand>
</feature>
<feature type="transmembrane region" description="Helical" evidence="10">
    <location>
        <begin position="99"/>
        <end position="120"/>
    </location>
</feature>
<organism evidence="12 13">
    <name type="scientific">Bifidobacterium choerinum</name>
    <dbReference type="NCBI Taxonomy" id="35760"/>
    <lineage>
        <taxon>Bacteria</taxon>
        <taxon>Bacillati</taxon>
        <taxon>Actinomycetota</taxon>
        <taxon>Actinomycetes</taxon>
        <taxon>Bifidobacteriales</taxon>
        <taxon>Bifidobacteriaceae</taxon>
        <taxon>Bifidobacterium</taxon>
    </lineage>
</organism>
<keyword evidence="4 10" id="KW-1133">Transmembrane helix</keyword>
<evidence type="ECO:0000256" key="10">
    <source>
        <dbReference type="HAMAP-Rule" id="MF_00454"/>
    </source>
</evidence>
<comment type="function">
    <text evidence="9 10">Fluoride-specific ion channel. Important for reducing fluoride concentration in the cell, thus reducing its toxicity.</text>
</comment>
<evidence type="ECO:0000256" key="3">
    <source>
        <dbReference type="ARBA" id="ARBA00022692"/>
    </source>
</evidence>
<reference evidence="12 13" key="1">
    <citation type="submission" date="2014-03" db="EMBL/GenBank/DDBJ databases">
        <title>Genomics of Bifidobacteria.</title>
        <authorList>
            <person name="Ventura M."/>
            <person name="Milani C."/>
            <person name="Lugli G.A."/>
        </authorList>
    </citation>
    <scope>NUCLEOTIDE SEQUENCE [LARGE SCALE GENOMIC DNA]</scope>
    <source>
        <strain evidence="12 13">LMG 10510</strain>
    </source>
</reference>
<evidence type="ECO:0000256" key="9">
    <source>
        <dbReference type="ARBA" id="ARBA00049940"/>
    </source>
</evidence>
<dbReference type="GO" id="GO:0005886">
    <property type="term" value="C:plasma membrane"/>
    <property type="evidence" value="ECO:0007669"/>
    <property type="project" value="UniProtKB-SubCell"/>
</dbReference>
<gene>
    <name evidence="10" type="primary">fluC</name>
    <name evidence="10" type="synonym">crcB</name>
    <name evidence="11" type="ORF">BcFMB_07395</name>
    <name evidence="12" type="ORF">BCHO_1193</name>
</gene>
<evidence type="ECO:0000313" key="11">
    <source>
        <dbReference type="EMBL" id="ATU20769.1"/>
    </source>
</evidence>
<dbReference type="PANTHER" id="PTHR28259:SF1">
    <property type="entry name" value="FLUORIDE EXPORT PROTEIN 1-RELATED"/>
    <property type="match status" value="1"/>
</dbReference>
<evidence type="ECO:0000256" key="2">
    <source>
        <dbReference type="ARBA" id="ARBA00022475"/>
    </source>
</evidence>